<accession>A0ABS8VFY3</accession>
<name>A0ABS8VFY3_DATST</name>
<organism evidence="1 2">
    <name type="scientific">Datura stramonium</name>
    <name type="common">Jimsonweed</name>
    <name type="synonym">Common thornapple</name>
    <dbReference type="NCBI Taxonomy" id="4076"/>
    <lineage>
        <taxon>Eukaryota</taxon>
        <taxon>Viridiplantae</taxon>
        <taxon>Streptophyta</taxon>
        <taxon>Embryophyta</taxon>
        <taxon>Tracheophyta</taxon>
        <taxon>Spermatophyta</taxon>
        <taxon>Magnoliopsida</taxon>
        <taxon>eudicotyledons</taxon>
        <taxon>Gunneridae</taxon>
        <taxon>Pentapetalae</taxon>
        <taxon>asterids</taxon>
        <taxon>lamiids</taxon>
        <taxon>Solanales</taxon>
        <taxon>Solanaceae</taxon>
        <taxon>Solanoideae</taxon>
        <taxon>Datureae</taxon>
        <taxon>Datura</taxon>
    </lineage>
</organism>
<reference evidence="1 2" key="1">
    <citation type="journal article" date="2021" name="BMC Genomics">
        <title>Datura genome reveals duplications of psychoactive alkaloid biosynthetic genes and high mutation rate following tissue culture.</title>
        <authorList>
            <person name="Rajewski A."/>
            <person name="Carter-House D."/>
            <person name="Stajich J."/>
            <person name="Litt A."/>
        </authorList>
    </citation>
    <scope>NUCLEOTIDE SEQUENCE [LARGE SCALE GENOMIC DNA]</scope>
    <source>
        <strain evidence="1">AR-01</strain>
    </source>
</reference>
<evidence type="ECO:0000313" key="2">
    <source>
        <dbReference type="Proteomes" id="UP000823775"/>
    </source>
</evidence>
<evidence type="ECO:0000313" key="1">
    <source>
        <dbReference type="EMBL" id="MCD9645812.1"/>
    </source>
</evidence>
<dbReference type="Proteomes" id="UP000823775">
    <property type="component" value="Unassembled WGS sequence"/>
</dbReference>
<proteinExistence type="predicted"/>
<protein>
    <submittedName>
        <fullName evidence="1">Uncharacterized protein</fullName>
    </submittedName>
</protein>
<dbReference type="EMBL" id="JACEIK010004558">
    <property type="protein sequence ID" value="MCD9645812.1"/>
    <property type="molecule type" value="Genomic_DNA"/>
</dbReference>
<comment type="caution">
    <text evidence="1">The sequence shown here is derived from an EMBL/GenBank/DDBJ whole genome shotgun (WGS) entry which is preliminary data.</text>
</comment>
<keyword evidence="2" id="KW-1185">Reference proteome</keyword>
<sequence length="116" mass="12966">MKCPPTRRRPCSACLRRTTTDPALSSSLQNCQKPPNGLPLFLRSLHNQRNSPSPLIFCLFLSHPNRSSPLIIQPSHHRNLTASTVLAKFRPTKTQLSLSSPIKLQLKEPHEPLVNG</sequence>
<gene>
    <name evidence="1" type="ORF">HAX54_035068</name>
</gene>